<dbReference type="Gene3D" id="1.10.418.10">
    <property type="entry name" value="Calponin-like domain"/>
    <property type="match status" value="4"/>
</dbReference>
<dbReference type="EMBL" id="JAFCMP010000203">
    <property type="protein sequence ID" value="KAG5183492.1"/>
    <property type="molecule type" value="Genomic_DNA"/>
</dbReference>
<dbReference type="PANTHER" id="PTHR19961:SF18">
    <property type="entry name" value="FI19014P1"/>
    <property type="match status" value="1"/>
</dbReference>
<proteinExistence type="predicted"/>
<dbReference type="Pfam" id="PF00307">
    <property type="entry name" value="CH"/>
    <property type="match status" value="4"/>
</dbReference>
<dbReference type="Proteomes" id="UP000664859">
    <property type="component" value="Unassembled WGS sequence"/>
</dbReference>
<name>A0A836CF36_9STRA</name>
<dbReference type="GO" id="GO:0005737">
    <property type="term" value="C:cytoplasm"/>
    <property type="evidence" value="ECO:0007669"/>
    <property type="project" value="TreeGrafter"/>
</dbReference>
<keyword evidence="1" id="KW-0677">Repeat</keyword>
<dbReference type="InterPro" id="IPR002048">
    <property type="entry name" value="EF_hand_dom"/>
</dbReference>
<organism evidence="6 7">
    <name type="scientific">Tribonema minus</name>
    <dbReference type="NCBI Taxonomy" id="303371"/>
    <lineage>
        <taxon>Eukaryota</taxon>
        <taxon>Sar</taxon>
        <taxon>Stramenopiles</taxon>
        <taxon>Ochrophyta</taxon>
        <taxon>PX clade</taxon>
        <taxon>Xanthophyceae</taxon>
        <taxon>Tribonematales</taxon>
        <taxon>Tribonemataceae</taxon>
        <taxon>Tribonema</taxon>
    </lineage>
</organism>
<sequence length="618" mass="68080">ASAYELPPNVAAAFTAEEIKVYMRTFKSFDGNGSGYIERHELKSALNQSGEKASKAEVDAAIAEVFPGGSKRVSFADYMAVMQKLKADPNSASLLKPKVNTATSIIGGHHSYSDEERIAFTEHINNCLQRDKDVGPRLPMQTESEQLFSEVADGLLLCKLINHAEFDTIDERALNLPTAAKPLNVFQMVENMNLALNAAKSIGCVVTNVNAKDIIDGNPILILGLIWQIIRIQLLSSISLTACPELVALLNEDEALDDLLALQPEAILLRWFNHHLKGAGCPRKVGNFGKDLSDGVALSTLLHVLDPVSCDLCEERDALDRAAHIINNAKAMGVETFIRPTDIVSGNKKLLLAFVAQLFNTNPNLVVEAEVLQNFTANFANLDLDDAGDTREEKVFRMWMNSLGLDGGALYISNLFSDVQDGVAILKVMDAIQPGVVNWKKVNVAPKNRYKKVENGNYVIEIAKAMRLTVVNVGGLDIIDGNRKMTLAIMWQLMRRHTLNLLQQLSTNKNKQIEDPEIVRWANSKSAGMKIKSFADPSLNSGVFLLKVCHGMNKGVVNWELVIMEPTTQTDRINNAKYAISVARKIGALVFVAAEDIVEVRSRMIMLFCASLWHADNQ</sequence>
<dbReference type="Gene3D" id="1.10.238.10">
    <property type="entry name" value="EF-hand"/>
    <property type="match status" value="1"/>
</dbReference>
<dbReference type="GO" id="GO:0051015">
    <property type="term" value="F:actin filament binding"/>
    <property type="evidence" value="ECO:0007669"/>
    <property type="project" value="InterPro"/>
</dbReference>
<gene>
    <name evidence="6" type="ORF">JKP88DRAFT_131571</name>
</gene>
<feature type="domain" description="EF-hand" evidence="5">
    <location>
        <begin position="17"/>
        <end position="52"/>
    </location>
</feature>
<dbReference type="GO" id="GO:0032432">
    <property type="term" value="C:actin filament bundle"/>
    <property type="evidence" value="ECO:0007669"/>
    <property type="project" value="TreeGrafter"/>
</dbReference>
<evidence type="ECO:0000256" key="1">
    <source>
        <dbReference type="ARBA" id="ARBA00022737"/>
    </source>
</evidence>
<dbReference type="InterPro" id="IPR011992">
    <property type="entry name" value="EF-hand-dom_pair"/>
</dbReference>
<dbReference type="GO" id="GO:0051017">
    <property type="term" value="P:actin filament bundle assembly"/>
    <property type="evidence" value="ECO:0007669"/>
    <property type="project" value="InterPro"/>
</dbReference>
<keyword evidence="2" id="KW-0106">Calcium</keyword>
<dbReference type="CDD" id="cd21220">
    <property type="entry name" value="CH_PLS_FIM_rpt4"/>
    <property type="match status" value="1"/>
</dbReference>
<feature type="domain" description="Calponin-homology (CH)" evidence="4">
    <location>
        <begin position="262"/>
        <end position="363"/>
    </location>
</feature>
<dbReference type="AlphaFoldDB" id="A0A836CF36"/>
<dbReference type="PANTHER" id="PTHR19961">
    <property type="entry name" value="FIMBRIN/PLASTIN"/>
    <property type="match status" value="1"/>
</dbReference>
<dbReference type="GO" id="GO:0051639">
    <property type="term" value="P:actin filament network formation"/>
    <property type="evidence" value="ECO:0007669"/>
    <property type="project" value="TreeGrafter"/>
</dbReference>
<evidence type="ECO:0000259" key="4">
    <source>
        <dbReference type="PROSITE" id="PS50021"/>
    </source>
</evidence>
<dbReference type="InterPro" id="IPR001589">
    <property type="entry name" value="Actinin_actin-bd_CS"/>
</dbReference>
<dbReference type="InterPro" id="IPR001715">
    <property type="entry name" value="CH_dom"/>
</dbReference>
<dbReference type="OrthoDB" id="431378at2759"/>
<evidence type="ECO:0000313" key="6">
    <source>
        <dbReference type="EMBL" id="KAG5183492.1"/>
    </source>
</evidence>
<evidence type="ECO:0000256" key="3">
    <source>
        <dbReference type="ARBA" id="ARBA00023203"/>
    </source>
</evidence>
<dbReference type="InterPro" id="IPR036872">
    <property type="entry name" value="CH_dom_sf"/>
</dbReference>
<evidence type="ECO:0000259" key="5">
    <source>
        <dbReference type="PROSITE" id="PS50222"/>
    </source>
</evidence>
<dbReference type="CDD" id="cd00051">
    <property type="entry name" value="EFh"/>
    <property type="match status" value="1"/>
</dbReference>
<feature type="non-terminal residue" evidence="6">
    <location>
        <position position="1"/>
    </location>
</feature>
<dbReference type="PROSITE" id="PS50021">
    <property type="entry name" value="CH"/>
    <property type="match status" value="4"/>
</dbReference>
<evidence type="ECO:0000313" key="7">
    <source>
        <dbReference type="Proteomes" id="UP000664859"/>
    </source>
</evidence>
<feature type="domain" description="Calponin-homology (CH)" evidence="4">
    <location>
        <begin position="390"/>
        <end position="498"/>
    </location>
</feature>
<dbReference type="GO" id="GO:0005509">
    <property type="term" value="F:calcium ion binding"/>
    <property type="evidence" value="ECO:0007669"/>
    <property type="project" value="InterPro"/>
</dbReference>
<dbReference type="PROSITE" id="PS50222">
    <property type="entry name" value="EF_HAND_2"/>
    <property type="match status" value="1"/>
</dbReference>
<accession>A0A836CF36</accession>
<dbReference type="PROSITE" id="PS00020">
    <property type="entry name" value="ACTININ_2"/>
    <property type="match status" value="2"/>
</dbReference>
<dbReference type="SUPFAM" id="SSF47576">
    <property type="entry name" value="Calponin-homology domain, CH-domain"/>
    <property type="match status" value="1"/>
</dbReference>
<reference evidence="6" key="1">
    <citation type="submission" date="2021-02" db="EMBL/GenBank/DDBJ databases">
        <title>First Annotated Genome of the Yellow-green Alga Tribonema minus.</title>
        <authorList>
            <person name="Mahan K.M."/>
        </authorList>
    </citation>
    <scope>NUCLEOTIDE SEQUENCE</scope>
    <source>
        <strain evidence="6">UTEX B ZZ1240</strain>
    </source>
</reference>
<dbReference type="SMART" id="SM00033">
    <property type="entry name" value="CH"/>
    <property type="match status" value="4"/>
</dbReference>
<dbReference type="GO" id="GO:0005884">
    <property type="term" value="C:actin filament"/>
    <property type="evidence" value="ECO:0007669"/>
    <property type="project" value="TreeGrafter"/>
</dbReference>
<dbReference type="PROSITE" id="PS00018">
    <property type="entry name" value="EF_HAND_1"/>
    <property type="match status" value="1"/>
</dbReference>
<dbReference type="InterPro" id="IPR018247">
    <property type="entry name" value="EF_Hand_1_Ca_BS"/>
</dbReference>
<dbReference type="SMART" id="SM00054">
    <property type="entry name" value="EFh"/>
    <property type="match status" value="2"/>
</dbReference>
<keyword evidence="3" id="KW-0009">Actin-binding</keyword>
<comment type="caution">
    <text evidence="6">The sequence shown here is derived from an EMBL/GenBank/DDBJ whole genome shotgun (WGS) entry which is preliminary data.</text>
</comment>
<dbReference type="PROSITE" id="PS00019">
    <property type="entry name" value="ACTININ_1"/>
    <property type="match status" value="1"/>
</dbReference>
<keyword evidence="7" id="KW-1185">Reference proteome</keyword>
<dbReference type="SUPFAM" id="SSF47473">
    <property type="entry name" value="EF-hand"/>
    <property type="match status" value="1"/>
</dbReference>
<feature type="domain" description="Calponin-homology (CH)" evidence="4">
    <location>
        <begin position="114"/>
        <end position="234"/>
    </location>
</feature>
<dbReference type="CDD" id="cd21218">
    <property type="entry name" value="CH_PLS_FIM_rpt2"/>
    <property type="match status" value="1"/>
</dbReference>
<dbReference type="FunFam" id="1.10.418.10:FF:000016">
    <property type="entry name" value="Probable fimbrin"/>
    <property type="match status" value="1"/>
</dbReference>
<dbReference type="CDD" id="cd21219">
    <property type="entry name" value="CH_PLS_FIM_rpt3"/>
    <property type="match status" value="1"/>
</dbReference>
<dbReference type="InterPro" id="IPR039959">
    <property type="entry name" value="Fimbrin/Plastin"/>
</dbReference>
<protein>
    <submittedName>
        <fullName evidence="6">Actin binding protein</fullName>
    </submittedName>
</protein>
<feature type="non-terminal residue" evidence="6">
    <location>
        <position position="618"/>
    </location>
</feature>
<feature type="domain" description="Calponin-homology (CH)" evidence="4">
    <location>
        <begin position="512"/>
        <end position="617"/>
    </location>
</feature>
<evidence type="ECO:0000256" key="2">
    <source>
        <dbReference type="ARBA" id="ARBA00022837"/>
    </source>
</evidence>
<dbReference type="Pfam" id="PF13499">
    <property type="entry name" value="EF-hand_7"/>
    <property type="match status" value="1"/>
</dbReference>